<evidence type="ECO:0000256" key="4">
    <source>
        <dbReference type="PIRSR" id="PIRSR001365-1"/>
    </source>
</evidence>
<sequence length="301" mass="33254">MTKIKGIYTPVITIMKDDGTIDMEHMEEHINHLCDAGINGLLFGGSLGEFYACSIKEKKALIDLAVKTVHHRSQILIGVGSTIWTDVIELATYAEKVGADIINIVPPFYFGPTEKSIIDYYGKIAQQVSIPIQIYNFPARVGSDITSDALVSLVKSHPNIIGIKDTVDTISHTRKLITAVKSVRPDFSVLSGFDEYYLDNRLAGGDGVLCGLTNVVPQLFVKYHAAYEANDFKATMTYGKLVSQLMQIYDVTDLFIVAIKAAVKIRGLDISTYTRAPGITITNEEYHNVQHILNEVLPNEI</sequence>
<keyword evidence="2" id="KW-0704">Schiff base</keyword>
<evidence type="ECO:0000256" key="3">
    <source>
        <dbReference type="PIRNR" id="PIRNR001365"/>
    </source>
</evidence>
<evidence type="ECO:0000256" key="1">
    <source>
        <dbReference type="ARBA" id="ARBA00023239"/>
    </source>
</evidence>
<dbReference type="CDD" id="cd00408">
    <property type="entry name" value="DHDPS-like"/>
    <property type="match status" value="1"/>
</dbReference>
<evidence type="ECO:0000256" key="2">
    <source>
        <dbReference type="ARBA" id="ARBA00023270"/>
    </source>
</evidence>
<dbReference type="EMBL" id="SMAA01000020">
    <property type="protein sequence ID" value="TCS76767.1"/>
    <property type="molecule type" value="Genomic_DNA"/>
</dbReference>
<comment type="caution">
    <text evidence="5">The sequence shown here is derived from an EMBL/GenBank/DDBJ whole genome shotgun (WGS) entry which is preliminary data.</text>
</comment>
<accession>A0A4R3K2S1</accession>
<dbReference type="AlphaFoldDB" id="A0A4R3K2S1"/>
<dbReference type="PROSITE" id="PS00666">
    <property type="entry name" value="DHDPS_2"/>
    <property type="match status" value="1"/>
</dbReference>
<dbReference type="PIRSF" id="PIRSF001365">
    <property type="entry name" value="DHDPS"/>
    <property type="match status" value="1"/>
</dbReference>
<keyword evidence="1 3" id="KW-0456">Lyase</keyword>
<dbReference type="InterPro" id="IPR020625">
    <property type="entry name" value="Schiff_base-form_aldolases_AS"/>
</dbReference>
<dbReference type="RefSeq" id="WP_132551223.1">
    <property type="nucleotide sequence ID" value="NZ_SMAA01000020.1"/>
</dbReference>
<keyword evidence="6" id="KW-1185">Reference proteome</keyword>
<gene>
    <name evidence="5" type="ORF">EDC37_12012</name>
</gene>
<dbReference type="OrthoDB" id="9782828at2"/>
<evidence type="ECO:0000313" key="6">
    <source>
        <dbReference type="Proteomes" id="UP000295188"/>
    </source>
</evidence>
<dbReference type="SUPFAM" id="SSF51569">
    <property type="entry name" value="Aldolase"/>
    <property type="match status" value="1"/>
</dbReference>
<dbReference type="GO" id="GO:0005829">
    <property type="term" value="C:cytosol"/>
    <property type="evidence" value="ECO:0007669"/>
    <property type="project" value="TreeGrafter"/>
</dbReference>
<feature type="active site" description="Schiff-base intermediate with substrate" evidence="4">
    <location>
        <position position="164"/>
    </location>
</feature>
<dbReference type="InterPro" id="IPR013785">
    <property type="entry name" value="Aldolase_TIM"/>
</dbReference>
<dbReference type="PRINTS" id="PR00146">
    <property type="entry name" value="DHPICSNTHASE"/>
</dbReference>
<protein>
    <submittedName>
        <fullName evidence="5">4-hydroxy-tetrahydrodipicolinate synthase</fullName>
    </submittedName>
</protein>
<evidence type="ECO:0000313" key="5">
    <source>
        <dbReference type="EMBL" id="TCS76767.1"/>
    </source>
</evidence>
<dbReference type="SMART" id="SM01130">
    <property type="entry name" value="DHDPS"/>
    <property type="match status" value="1"/>
</dbReference>
<feature type="active site" description="Proton donor/acceptor" evidence="4">
    <location>
        <position position="135"/>
    </location>
</feature>
<dbReference type="PANTHER" id="PTHR12128:SF28">
    <property type="entry name" value="2-DEHYDRO-3-DEOXY-D-GLUCONATE ALDOLASE YAGE-RELATED"/>
    <property type="match status" value="1"/>
</dbReference>
<dbReference type="GO" id="GO:0016829">
    <property type="term" value="F:lyase activity"/>
    <property type="evidence" value="ECO:0007669"/>
    <property type="project" value="UniProtKB-KW"/>
</dbReference>
<dbReference type="Pfam" id="PF00701">
    <property type="entry name" value="DHDPS"/>
    <property type="match status" value="1"/>
</dbReference>
<proteinExistence type="inferred from homology"/>
<dbReference type="Proteomes" id="UP000295188">
    <property type="component" value="Unassembled WGS sequence"/>
</dbReference>
<organism evidence="5 6">
    <name type="scientific">Pectinatus cerevisiiphilus</name>
    <dbReference type="NCBI Taxonomy" id="86956"/>
    <lineage>
        <taxon>Bacteria</taxon>
        <taxon>Bacillati</taxon>
        <taxon>Bacillota</taxon>
        <taxon>Negativicutes</taxon>
        <taxon>Selenomonadales</taxon>
        <taxon>Selenomonadaceae</taxon>
        <taxon>Pectinatus</taxon>
    </lineage>
</organism>
<reference evidence="5 6" key="1">
    <citation type="submission" date="2019-03" db="EMBL/GenBank/DDBJ databases">
        <title>Genomic Encyclopedia of Type Strains, Phase IV (KMG-IV): sequencing the most valuable type-strain genomes for metagenomic binning, comparative biology and taxonomic classification.</title>
        <authorList>
            <person name="Goeker M."/>
        </authorList>
    </citation>
    <scope>NUCLEOTIDE SEQUENCE [LARGE SCALE GENOMIC DNA]</scope>
    <source>
        <strain evidence="5 6">DSM 20467</strain>
    </source>
</reference>
<dbReference type="Gene3D" id="3.20.20.70">
    <property type="entry name" value="Aldolase class I"/>
    <property type="match status" value="1"/>
</dbReference>
<dbReference type="InterPro" id="IPR002220">
    <property type="entry name" value="DapA-like"/>
</dbReference>
<dbReference type="PANTHER" id="PTHR12128">
    <property type="entry name" value="DIHYDRODIPICOLINATE SYNTHASE"/>
    <property type="match status" value="1"/>
</dbReference>
<name>A0A4R3K2S1_9FIRM</name>
<comment type="similarity">
    <text evidence="3">Belongs to the DapA family.</text>
</comment>